<evidence type="ECO:0000256" key="2">
    <source>
        <dbReference type="ARBA" id="ARBA00022475"/>
    </source>
</evidence>
<keyword evidence="7" id="KW-1133">Transmembrane helix</keyword>
<dbReference type="Pfam" id="PF00672">
    <property type="entry name" value="HAMP"/>
    <property type="match status" value="1"/>
</dbReference>
<gene>
    <name evidence="10" type="ORF">HXA33_14105</name>
</gene>
<name>A0A9Q4FZQ5_SALAG</name>
<evidence type="ECO:0000256" key="5">
    <source>
        <dbReference type="ARBA" id="ARBA00029447"/>
    </source>
</evidence>
<keyword evidence="7" id="KW-0812">Transmembrane</keyword>
<dbReference type="InterPro" id="IPR004090">
    <property type="entry name" value="Chemotax_Me-accpt_rcpt"/>
</dbReference>
<dbReference type="SMART" id="SM00304">
    <property type="entry name" value="HAMP"/>
    <property type="match status" value="1"/>
</dbReference>
<evidence type="ECO:0000256" key="7">
    <source>
        <dbReference type="SAM" id="Phobius"/>
    </source>
</evidence>
<comment type="caution">
    <text evidence="10">The sequence shown here is derived from an EMBL/GenBank/DDBJ whole genome shotgun (WGS) entry which is preliminary data.</text>
</comment>
<dbReference type="InterPro" id="IPR004089">
    <property type="entry name" value="MCPsignal_dom"/>
</dbReference>
<dbReference type="GO" id="GO:0005886">
    <property type="term" value="C:plasma membrane"/>
    <property type="evidence" value="ECO:0007669"/>
    <property type="project" value="UniProtKB-SubCell"/>
</dbReference>
<dbReference type="CDD" id="cd11386">
    <property type="entry name" value="MCP_signal"/>
    <property type="match status" value="1"/>
</dbReference>
<dbReference type="AlphaFoldDB" id="A0A9Q4FZQ5"/>
<evidence type="ECO:0000313" key="11">
    <source>
        <dbReference type="Proteomes" id="UP001057753"/>
    </source>
</evidence>
<feature type="domain" description="HAMP" evidence="9">
    <location>
        <begin position="188"/>
        <end position="241"/>
    </location>
</feature>
<organism evidence="10 11">
    <name type="scientific">Salipaludibacillus agaradhaerens</name>
    <name type="common">Bacillus agaradhaerens</name>
    <dbReference type="NCBI Taxonomy" id="76935"/>
    <lineage>
        <taxon>Bacteria</taxon>
        <taxon>Bacillati</taxon>
        <taxon>Bacillota</taxon>
        <taxon>Bacilli</taxon>
        <taxon>Bacillales</taxon>
        <taxon>Bacillaceae</taxon>
    </lineage>
</organism>
<dbReference type="Gene3D" id="1.10.287.950">
    <property type="entry name" value="Methyl-accepting chemotaxis protein"/>
    <property type="match status" value="1"/>
</dbReference>
<sequence>MASAFIIAIFVTFLFLNHTGDTMDETVVKNEVAIHSADLVTLFHEKYILIPEYLLMAEDEKLTEYLAFSQSFAETAKELMPNLPDEQLDMFYQMIENNHELDQYFFSVVVPNVQQINTNEFTDIQASVQELKEDTTRIGEELKSSAVAFNQDAMSAAQRDLRNVIFILIFSTVAAIAISFVFLFIMSRSIKKNLNKIVVRSQEIADGHLNNEALEYDGKDEIGQLSLSMNHMGESLRDMISQVSEVSALVDKQSVQLLHSSEEVREGSDQVAVTIEELANGATSQADNATVISENTKDFSQDIDEATAHSNELVDFSKQVLDVSIKGNQDMEESLTQMNRVNTVVKSSVAKVKSLESKTHSITEIVDVIKSIAEQTNLLALNASIEAARAGEAGKGFAVVATEVRKLAEEVTHSVENITGIVLSIKTETTSIAEELNVGYTEVSKGTEVIERTGIQFGDIKNKVEEMSDRVTGISTIFKKVAQSSKEINESVENIAAVSEESAAGSEEISATVVEQSQAVETIAASAKQLTSKVEEMNNMIKRFEL</sequence>
<dbReference type="GO" id="GO:0007165">
    <property type="term" value="P:signal transduction"/>
    <property type="evidence" value="ECO:0007669"/>
    <property type="project" value="UniProtKB-KW"/>
</dbReference>
<dbReference type="PROSITE" id="PS50885">
    <property type="entry name" value="HAMP"/>
    <property type="match status" value="1"/>
</dbReference>
<protein>
    <submittedName>
        <fullName evidence="10">Methyl-accepting chemotaxis protein</fullName>
    </submittedName>
</protein>
<dbReference type="SUPFAM" id="SSF58104">
    <property type="entry name" value="Methyl-accepting chemotaxis protein (MCP) signaling domain"/>
    <property type="match status" value="1"/>
</dbReference>
<evidence type="ECO:0000259" key="9">
    <source>
        <dbReference type="PROSITE" id="PS50885"/>
    </source>
</evidence>
<evidence type="ECO:0000256" key="1">
    <source>
        <dbReference type="ARBA" id="ARBA00004236"/>
    </source>
</evidence>
<dbReference type="GO" id="GO:0006935">
    <property type="term" value="P:chemotaxis"/>
    <property type="evidence" value="ECO:0007669"/>
    <property type="project" value="InterPro"/>
</dbReference>
<reference evidence="10" key="1">
    <citation type="submission" date="2020-06" db="EMBL/GenBank/DDBJ databases">
        <title>Insight into the genomes of haloalkaliphilic bacilli from Kenyan soda lakes.</title>
        <authorList>
            <person name="Mwirichia R."/>
            <person name="Villamizar G.C."/>
            <person name="Poehlein A."/>
            <person name="Mugweru J."/>
            <person name="Kipnyargis A."/>
            <person name="Kiplimo D."/>
            <person name="Orwa P."/>
            <person name="Daniel R."/>
        </authorList>
    </citation>
    <scope>NUCLEOTIDE SEQUENCE</scope>
    <source>
        <strain evidence="10">B1096_S55</strain>
    </source>
</reference>
<dbReference type="PANTHER" id="PTHR32089">
    <property type="entry name" value="METHYL-ACCEPTING CHEMOTAXIS PROTEIN MCPB"/>
    <property type="match status" value="1"/>
</dbReference>
<dbReference type="Pfam" id="PF00015">
    <property type="entry name" value="MCPsignal"/>
    <property type="match status" value="1"/>
</dbReference>
<accession>A0A9Q4FZQ5</accession>
<keyword evidence="4 6" id="KW-0807">Transducer</keyword>
<evidence type="ECO:0000259" key="8">
    <source>
        <dbReference type="PROSITE" id="PS50111"/>
    </source>
</evidence>
<dbReference type="EMBL" id="JABXYM010000001">
    <property type="protein sequence ID" value="MCR6097681.1"/>
    <property type="molecule type" value="Genomic_DNA"/>
</dbReference>
<dbReference type="GO" id="GO:0004888">
    <property type="term" value="F:transmembrane signaling receptor activity"/>
    <property type="evidence" value="ECO:0007669"/>
    <property type="project" value="InterPro"/>
</dbReference>
<dbReference type="Proteomes" id="UP001057753">
    <property type="component" value="Unassembled WGS sequence"/>
</dbReference>
<evidence type="ECO:0000256" key="6">
    <source>
        <dbReference type="PROSITE-ProRule" id="PRU00284"/>
    </source>
</evidence>
<dbReference type="CDD" id="cd06225">
    <property type="entry name" value="HAMP"/>
    <property type="match status" value="1"/>
</dbReference>
<evidence type="ECO:0000256" key="3">
    <source>
        <dbReference type="ARBA" id="ARBA00023136"/>
    </source>
</evidence>
<dbReference type="SMART" id="SM00283">
    <property type="entry name" value="MA"/>
    <property type="match status" value="1"/>
</dbReference>
<keyword evidence="3 7" id="KW-0472">Membrane</keyword>
<dbReference type="PROSITE" id="PS50111">
    <property type="entry name" value="CHEMOTAXIS_TRANSDUC_2"/>
    <property type="match status" value="1"/>
</dbReference>
<dbReference type="Gene3D" id="6.10.340.10">
    <property type="match status" value="1"/>
</dbReference>
<comment type="subcellular location">
    <subcellularLocation>
        <location evidence="1">Cell membrane</location>
    </subcellularLocation>
</comment>
<evidence type="ECO:0000256" key="4">
    <source>
        <dbReference type="ARBA" id="ARBA00023224"/>
    </source>
</evidence>
<evidence type="ECO:0000313" key="10">
    <source>
        <dbReference type="EMBL" id="MCR6097681.1"/>
    </source>
</evidence>
<keyword evidence="2" id="KW-1003">Cell membrane</keyword>
<feature type="domain" description="Methyl-accepting transducer" evidence="8">
    <location>
        <begin position="260"/>
        <end position="510"/>
    </location>
</feature>
<feature type="transmembrane region" description="Helical" evidence="7">
    <location>
        <begin position="164"/>
        <end position="186"/>
    </location>
</feature>
<keyword evidence="11" id="KW-1185">Reference proteome</keyword>
<dbReference type="PANTHER" id="PTHR32089:SF112">
    <property type="entry name" value="LYSOZYME-LIKE PROTEIN-RELATED"/>
    <property type="match status" value="1"/>
</dbReference>
<dbReference type="InterPro" id="IPR003660">
    <property type="entry name" value="HAMP_dom"/>
</dbReference>
<proteinExistence type="inferred from homology"/>
<dbReference type="PRINTS" id="PR00260">
    <property type="entry name" value="CHEMTRNSDUCR"/>
</dbReference>
<comment type="similarity">
    <text evidence="5">Belongs to the methyl-accepting chemotaxis (MCP) protein family.</text>
</comment>